<dbReference type="EMBL" id="SRXT01000001">
    <property type="protein sequence ID" value="TGX55991.1"/>
    <property type="molecule type" value="Genomic_DNA"/>
</dbReference>
<name>A0A4S1XIF6_9SPHN</name>
<dbReference type="AlphaFoldDB" id="A0A4S1XIF6"/>
<protein>
    <submittedName>
        <fullName evidence="2">Uncharacterized protein</fullName>
    </submittedName>
</protein>
<accession>A0A4S1XIF6</accession>
<sequence>MDRHAGSLTPTRRLRNARLSDGRRLAGTSMRGGGSLRQRNQRRRFMGKGILLWLIGIPLPIIILLLLFWH</sequence>
<reference evidence="2 3" key="1">
    <citation type="submission" date="2019-04" db="EMBL/GenBank/DDBJ databases">
        <title>Sphingomonas psychrotolerans sp. nov., isolated from soil in the Tianshan Mountains, Xinjiang, China.</title>
        <authorList>
            <person name="Luo Y."/>
            <person name="Sheng H."/>
        </authorList>
    </citation>
    <scope>NUCLEOTIDE SEQUENCE [LARGE SCALE GENOMIC DNA]</scope>
    <source>
        <strain evidence="2 3">ZFGT-11</strain>
    </source>
</reference>
<evidence type="ECO:0000313" key="2">
    <source>
        <dbReference type="EMBL" id="TGX55991.1"/>
    </source>
</evidence>
<keyword evidence="3" id="KW-1185">Reference proteome</keyword>
<comment type="caution">
    <text evidence="2">The sequence shown here is derived from an EMBL/GenBank/DDBJ whole genome shotgun (WGS) entry which is preliminary data.</text>
</comment>
<dbReference type="Proteomes" id="UP000306147">
    <property type="component" value="Unassembled WGS sequence"/>
</dbReference>
<proteinExistence type="predicted"/>
<evidence type="ECO:0000313" key="3">
    <source>
        <dbReference type="Proteomes" id="UP000306147"/>
    </source>
</evidence>
<feature type="transmembrane region" description="Helical" evidence="1">
    <location>
        <begin position="50"/>
        <end position="69"/>
    </location>
</feature>
<keyword evidence="1" id="KW-0812">Transmembrane</keyword>
<evidence type="ECO:0000256" key="1">
    <source>
        <dbReference type="SAM" id="Phobius"/>
    </source>
</evidence>
<gene>
    <name evidence="2" type="ORF">E5A73_02440</name>
</gene>
<keyword evidence="1" id="KW-0472">Membrane</keyword>
<keyword evidence="1" id="KW-1133">Transmembrane helix</keyword>
<organism evidence="2 3">
    <name type="scientific">Sphingomonas gei</name>
    <dbReference type="NCBI Taxonomy" id="1395960"/>
    <lineage>
        <taxon>Bacteria</taxon>
        <taxon>Pseudomonadati</taxon>
        <taxon>Pseudomonadota</taxon>
        <taxon>Alphaproteobacteria</taxon>
        <taxon>Sphingomonadales</taxon>
        <taxon>Sphingomonadaceae</taxon>
        <taxon>Sphingomonas</taxon>
    </lineage>
</organism>